<dbReference type="AlphaFoldDB" id="A0A2Z5DT23"/>
<organism evidence="1">
    <name type="scientific">Proteus mirabilis</name>
    <dbReference type="NCBI Taxonomy" id="584"/>
    <lineage>
        <taxon>Bacteria</taxon>
        <taxon>Pseudomonadati</taxon>
        <taxon>Pseudomonadota</taxon>
        <taxon>Gammaproteobacteria</taxon>
        <taxon>Enterobacterales</taxon>
        <taxon>Morganellaceae</taxon>
        <taxon>Proteus</taxon>
    </lineage>
</organism>
<reference evidence="1" key="1">
    <citation type="submission" date="2018-05" db="EMBL/GenBank/DDBJ databases">
        <title>Proteus mirabilis class 2 integron In2-67.</title>
        <authorList>
            <person name="Mendes Moreira A."/>
            <person name="Couve Deacon E."/>
            <person name="Bousquet P."/>
            <person name="Chainier D."/>
            <person name="Ploy M.-C."/>
            <person name="Barraud O."/>
        </authorList>
    </citation>
    <scope>NUCLEOTIDE SEQUENCE</scope>
    <source>
        <strain evidence="1">Pr6</strain>
    </source>
</reference>
<accession>A0A2Z5DT23</accession>
<proteinExistence type="predicted"/>
<sequence>MSDRGLDKGGGMQDIFEYAAADLGLSRMDFAELKAGLAGLGFPGGERHYQALPEHLKEHEIGLLMRQYIETGNTDLIEQAAKKLFNYHPKWSLWLMH</sequence>
<protein>
    <submittedName>
        <fullName evidence="1">Uncharacterized protein</fullName>
    </submittedName>
</protein>
<name>A0A2Z5DT23_PROMI</name>
<dbReference type="EMBL" id="MH427142">
    <property type="protein sequence ID" value="AXB54756.1"/>
    <property type="molecule type" value="Genomic_DNA"/>
</dbReference>
<evidence type="ECO:0000313" key="1">
    <source>
        <dbReference type="EMBL" id="AXB54756.1"/>
    </source>
</evidence>